<proteinExistence type="predicted"/>
<dbReference type="AlphaFoldDB" id="A0A252C0Y5"/>
<dbReference type="PIRSF" id="PIRSF012335">
    <property type="entry name" value="UCP012335"/>
    <property type="match status" value="1"/>
</dbReference>
<dbReference type="EMBL" id="AP018515">
    <property type="protein sequence ID" value="BBC80049.1"/>
    <property type="molecule type" value="Genomic_DNA"/>
</dbReference>
<evidence type="ECO:0000256" key="1">
    <source>
        <dbReference type="SAM" id="SignalP"/>
    </source>
</evidence>
<dbReference type="InterPro" id="IPR016596">
    <property type="entry name" value="UCP012335"/>
</dbReference>
<feature type="domain" description="DUF2846" evidence="2">
    <location>
        <begin position="40"/>
        <end position="119"/>
    </location>
</feature>
<gene>
    <name evidence="3" type="ORF">AcetOrient_orf02550</name>
</gene>
<dbReference type="GeneID" id="76205104"/>
<dbReference type="RefSeq" id="WP_048842014.1">
    <property type="nucleotide sequence ID" value="NZ_BAMX01000034.1"/>
</dbReference>
<dbReference type="Proteomes" id="UP000270034">
    <property type="component" value="Chromosome"/>
</dbReference>
<evidence type="ECO:0000313" key="3">
    <source>
        <dbReference type="EMBL" id="BBC80049.1"/>
    </source>
</evidence>
<sequence>MFKNIAITLPVLCLLSACASVPLASQEDMAFAKKFSNPPAGKAAIYFYRDSFMGQALKRDISIDGKCVGKTANNMFFYSIVDGDKDHRLSTEGETTRHDISLFTNVGKNYFVQQQITMGVWSASSKLKVVSEEQGTKEIEGLKLAVSGDCS</sequence>
<feature type="signal peptide" evidence="1">
    <location>
        <begin position="1"/>
        <end position="19"/>
    </location>
</feature>
<dbReference type="InterPro" id="IPR022548">
    <property type="entry name" value="DUF2846"/>
</dbReference>
<evidence type="ECO:0000259" key="2">
    <source>
        <dbReference type="Pfam" id="PF11008"/>
    </source>
</evidence>
<dbReference type="KEGG" id="aot:AcetOri_orf02550"/>
<dbReference type="PROSITE" id="PS51257">
    <property type="entry name" value="PROKAR_LIPOPROTEIN"/>
    <property type="match status" value="1"/>
</dbReference>
<dbReference type="Pfam" id="PF11008">
    <property type="entry name" value="DUF2846"/>
    <property type="match status" value="1"/>
</dbReference>
<evidence type="ECO:0000313" key="4">
    <source>
        <dbReference type="Proteomes" id="UP000270034"/>
    </source>
</evidence>
<name>A0A252C0Y5_9PROT</name>
<keyword evidence="1" id="KW-0732">Signal</keyword>
<organism evidence="3 4">
    <name type="scientific">Acetobacter orientalis</name>
    <dbReference type="NCBI Taxonomy" id="146474"/>
    <lineage>
        <taxon>Bacteria</taxon>
        <taxon>Pseudomonadati</taxon>
        <taxon>Pseudomonadota</taxon>
        <taxon>Alphaproteobacteria</taxon>
        <taxon>Acetobacterales</taxon>
        <taxon>Acetobacteraceae</taxon>
        <taxon>Acetobacter</taxon>
    </lineage>
</organism>
<feature type="chain" id="PRO_5044064791" evidence="1">
    <location>
        <begin position="20"/>
        <end position="151"/>
    </location>
</feature>
<accession>A0A252C0Y5</accession>
<protein>
    <submittedName>
        <fullName evidence="3">DUF2846 domain-containing protein</fullName>
    </submittedName>
</protein>
<reference evidence="3 4" key="1">
    <citation type="submission" date="2018-02" db="EMBL/GenBank/DDBJ databases">
        <title>Acetobacter orientalis genome.</title>
        <authorList>
            <person name="Nakashima N."/>
            <person name="Tamura T."/>
        </authorList>
    </citation>
    <scope>NUCLEOTIDE SEQUENCE [LARGE SCALE GENOMIC DNA]</scope>
    <source>
        <strain evidence="3 4">FAN1</strain>
    </source>
</reference>